<evidence type="ECO:0000313" key="9">
    <source>
        <dbReference type="EMBL" id="RDB54457.1"/>
    </source>
</evidence>
<dbReference type="Proteomes" id="UP000253792">
    <property type="component" value="Unassembled WGS sequence"/>
</dbReference>
<dbReference type="InterPro" id="IPR012134">
    <property type="entry name" value="Glu-5-SA_DH"/>
</dbReference>
<evidence type="ECO:0000256" key="7">
    <source>
        <dbReference type="HAMAP-Rule" id="MF_00412"/>
    </source>
</evidence>
<dbReference type="Gene3D" id="3.40.605.10">
    <property type="entry name" value="Aldehyde Dehydrogenase, Chain A, domain 1"/>
    <property type="match status" value="1"/>
</dbReference>
<dbReference type="STRING" id="1034345.GCA_000236865_00041"/>
<evidence type="ECO:0000256" key="3">
    <source>
        <dbReference type="ARBA" id="ARBA00022650"/>
    </source>
</evidence>
<comment type="pathway">
    <text evidence="1 7">Amino-acid biosynthesis; L-proline biosynthesis; L-glutamate 5-semialdehyde from L-glutamate: step 2/2.</text>
</comment>
<dbReference type="NCBIfam" id="NF001221">
    <property type="entry name" value="PRK00197.1"/>
    <property type="match status" value="1"/>
</dbReference>
<dbReference type="RefSeq" id="WP_114621180.1">
    <property type="nucleotide sequence ID" value="NZ_JAXKFB010000031.1"/>
</dbReference>
<comment type="caution">
    <text evidence="9">The sequence shown here is derived from an EMBL/GenBank/DDBJ whole genome shotgun (WGS) entry which is preliminary data.</text>
</comment>
<keyword evidence="2 7" id="KW-0028">Amino-acid biosynthesis</keyword>
<dbReference type="GO" id="GO:0004350">
    <property type="term" value="F:glutamate-5-semialdehyde dehydrogenase activity"/>
    <property type="evidence" value="ECO:0007669"/>
    <property type="project" value="UniProtKB-UniRule"/>
</dbReference>
<dbReference type="FunFam" id="3.40.309.10:FF:000006">
    <property type="entry name" value="Gamma-glutamyl phosphate reductase"/>
    <property type="match status" value="1"/>
</dbReference>
<dbReference type="GO" id="GO:0055129">
    <property type="term" value="P:L-proline biosynthetic process"/>
    <property type="evidence" value="ECO:0007669"/>
    <property type="project" value="UniProtKB-UniRule"/>
</dbReference>
<evidence type="ECO:0000256" key="6">
    <source>
        <dbReference type="ARBA" id="ARBA00049024"/>
    </source>
</evidence>
<dbReference type="GO" id="GO:0005737">
    <property type="term" value="C:cytoplasm"/>
    <property type="evidence" value="ECO:0007669"/>
    <property type="project" value="UniProtKB-SubCell"/>
</dbReference>
<gene>
    <name evidence="7" type="primary">proA</name>
    <name evidence="9" type="ORF">C1880_08960</name>
</gene>
<proteinExistence type="inferred from homology"/>
<dbReference type="SUPFAM" id="SSF53720">
    <property type="entry name" value="ALDH-like"/>
    <property type="match status" value="1"/>
</dbReference>
<dbReference type="InterPro" id="IPR015590">
    <property type="entry name" value="Aldehyde_DH_dom"/>
</dbReference>
<comment type="similarity">
    <text evidence="7">Belongs to the gamma-glutamyl phosphate reductase family.</text>
</comment>
<evidence type="ECO:0000256" key="1">
    <source>
        <dbReference type="ARBA" id="ARBA00004985"/>
    </source>
</evidence>
<name>A0A369L6Q8_9ACTN</name>
<dbReference type="CDD" id="cd07079">
    <property type="entry name" value="ALDH_F18-19_ProA-GPR"/>
    <property type="match status" value="1"/>
</dbReference>
<accession>A0A369L6Q8</accession>
<dbReference type="EMBL" id="PPTP01000009">
    <property type="protein sequence ID" value="RDB54457.1"/>
    <property type="molecule type" value="Genomic_DNA"/>
</dbReference>
<organism evidence="9 10">
    <name type="scientific">Senegalimassilia anaerobia</name>
    <dbReference type="NCBI Taxonomy" id="1473216"/>
    <lineage>
        <taxon>Bacteria</taxon>
        <taxon>Bacillati</taxon>
        <taxon>Actinomycetota</taxon>
        <taxon>Coriobacteriia</taxon>
        <taxon>Coriobacteriales</taxon>
        <taxon>Coriobacteriaceae</taxon>
        <taxon>Senegalimassilia</taxon>
    </lineage>
</organism>
<dbReference type="PANTHER" id="PTHR11063:SF8">
    <property type="entry name" value="DELTA-1-PYRROLINE-5-CARBOXYLATE SYNTHASE"/>
    <property type="match status" value="1"/>
</dbReference>
<sequence length="435" mass="45463">MLEQEVLAVAQAAKNASPALAQATAQERNAALTAMARALRDQSGAIVAANAQDMDAARQAGTKESLLDRLMLDEERVMAMADALEDVVALPDPLSRVFDSRTLDSGIQLSRVAVPLGVVAVVYEARPNVTADAAGICLKSGNACVLRGGSLAAKSCAAIAHVLHDAAVSAGMPAGCIGIIESTDRAAADVLMGLRGVVDVLVPRGGAGLIAHCVDCAKVPVIETGTGNCHVYVHSTADFDMARNIVVNAKCRRYGVCNACETLLVDQSVAERFLPELFGMLADKGVRIHGDELACKAALAAGEKRLPTDAALQVERASEQDWETEYLSPDLAVRCVSGPEQAIAHINRYGTMHSEAIVADPKLAEGAAAIERFVNEVDAAAVYVNASTAFTDGGMFGLGAEIGISTQKLHVRGPFALEGLTSYKYVLRGSGQVRA</sequence>
<keyword evidence="4 7" id="KW-0521">NADP</keyword>
<evidence type="ECO:0000256" key="2">
    <source>
        <dbReference type="ARBA" id="ARBA00022605"/>
    </source>
</evidence>
<dbReference type="EC" id="1.2.1.41" evidence="7"/>
<dbReference type="HAMAP" id="MF_00412">
    <property type="entry name" value="ProA"/>
    <property type="match status" value="1"/>
</dbReference>
<feature type="domain" description="Aldehyde dehydrogenase" evidence="8">
    <location>
        <begin position="4"/>
        <end position="277"/>
    </location>
</feature>
<protein>
    <recommendedName>
        <fullName evidence="7">Gamma-glutamyl phosphate reductase</fullName>
        <shortName evidence="7">GPR</shortName>
        <ecNumber evidence="7">1.2.1.41</ecNumber>
    </recommendedName>
    <alternativeName>
        <fullName evidence="7">Glutamate-5-semialdehyde dehydrogenase</fullName>
    </alternativeName>
    <alternativeName>
        <fullName evidence="7">Glutamyl-gamma-semialdehyde dehydrogenase</fullName>
        <shortName evidence="7">GSA dehydrogenase</shortName>
    </alternativeName>
</protein>
<dbReference type="InterPro" id="IPR016162">
    <property type="entry name" value="Ald_DH_N"/>
</dbReference>
<dbReference type="InterPro" id="IPR000965">
    <property type="entry name" value="GPR_dom"/>
</dbReference>
<dbReference type="PROSITE" id="PS01223">
    <property type="entry name" value="PROA"/>
    <property type="match status" value="1"/>
</dbReference>
<dbReference type="InterPro" id="IPR016161">
    <property type="entry name" value="Ald_DH/histidinol_DH"/>
</dbReference>
<dbReference type="Pfam" id="PF00171">
    <property type="entry name" value="Aldedh"/>
    <property type="match status" value="1"/>
</dbReference>
<comment type="function">
    <text evidence="7">Catalyzes the NADPH-dependent reduction of L-glutamate 5-phosphate into L-glutamate 5-semialdehyde and phosphate. The product spontaneously undergoes cyclization to form 1-pyrroline-5-carboxylate.</text>
</comment>
<keyword evidence="3 7" id="KW-0641">Proline biosynthesis</keyword>
<comment type="catalytic activity">
    <reaction evidence="6 7">
        <text>L-glutamate 5-semialdehyde + phosphate + NADP(+) = L-glutamyl 5-phosphate + NADPH + H(+)</text>
        <dbReference type="Rhea" id="RHEA:19541"/>
        <dbReference type="ChEBI" id="CHEBI:15378"/>
        <dbReference type="ChEBI" id="CHEBI:43474"/>
        <dbReference type="ChEBI" id="CHEBI:57783"/>
        <dbReference type="ChEBI" id="CHEBI:58066"/>
        <dbReference type="ChEBI" id="CHEBI:58274"/>
        <dbReference type="ChEBI" id="CHEBI:58349"/>
        <dbReference type="EC" id="1.2.1.41"/>
    </reaction>
</comment>
<dbReference type="PIRSF" id="PIRSF000151">
    <property type="entry name" value="GPR"/>
    <property type="match status" value="1"/>
</dbReference>
<dbReference type="InterPro" id="IPR016163">
    <property type="entry name" value="Ald_DH_C"/>
</dbReference>
<evidence type="ECO:0000256" key="5">
    <source>
        <dbReference type="ARBA" id="ARBA00023002"/>
    </source>
</evidence>
<dbReference type="PANTHER" id="PTHR11063">
    <property type="entry name" value="GLUTAMATE SEMIALDEHYDE DEHYDROGENASE"/>
    <property type="match status" value="1"/>
</dbReference>
<dbReference type="Gene3D" id="3.40.309.10">
    <property type="entry name" value="Aldehyde Dehydrogenase, Chain A, domain 2"/>
    <property type="match status" value="1"/>
</dbReference>
<evidence type="ECO:0000259" key="8">
    <source>
        <dbReference type="Pfam" id="PF00171"/>
    </source>
</evidence>
<dbReference type="InterPro" id="IPR020593">
    <property type="entry name" value="G-glutamylP_reductase_CS"/>
</dbReference>
<dbReference type="NCBIfam" id="TIGR00407">
    <property type="entry name" value="proA"/>
    <property type="match status" value="1"/>
</dbReference>
<evidence type="ECO:0000313" key="10">
    <source>
        <dbReference type="Proteomes" id="UP000253792"/>
    </source>
</evidence>
<dbReference type="OrthoDB" id="9809970at2"/>
<dbReference type="AlphaFoldDB" id="A0A369L6Q8"/>
<dbReference type="UniPathway" id="UPA00098">
    <property type="reaction ID" value="UER00360"/>
</dbReference>
<reference evidence="9 10" key="1">
    <citation type="journal article" date="2018" name="Elife">
        <title>Discovery and characterization of a prevalent human gut bacterial enzyme sufficient for the inactivation of a family of plant toxins.</title>
        <authorList>
            <person name="Koppel N."/>
            <person name="Bisanz J.E."/>
            <person name="Pandelia M.E."/>
            <person name="Turnbaugh P.J."/>
            <person name="Balskus E.P."/>
        </authorList>
    </citation>
    <scope>NUCLEOTIDE SEQUENCE [LARGE SCALE GENOMIC DNA]</scope>
    <source>
        <strain evidence="10">anaerobia AP69FAA</strain>
    </source>
</reference>
<dbReference type="GO" id="GO:0050661">
    <property type="term" value="F:NADP binding"/>
    <property type="evidence" value="ECO:0007669"/>
    <property type="project" value="InterPro"/>
</dbReference>
<comment type="subcellular location">
    <subcellularLocation>
        <location evidence="7">Cytoplasm</location>
    </subcellularLocation>
</comment>
<keyword evidence="7" id="KW-0963">Cytoplasm</keyword>
<keyword evidence="5 7" id="KW-0560">Oxidoreductase</keyword>
<keyword evidence="10" id="KW-1185">Reference proteome</keyword>
<evidence type="ECO:0000256" key="4">
    <source>
        <dbReference type="ARBA" id="ARBA00022857"/>
    </source>
</evidence>